<proteinExistence type="predicted"/>
<sequence length="469" mass="51418">MSGPTTRFARRIRNAAVVCALGLIAGCAPWRADARAWASAQPTITRELGARARPLGELDAAVPTAAPVWAMVREAHVIGVGEGTHGTREFRRLLHGLVVHAAHEQQPVVLAVELPFNMVLALDAWAGHGWSPDPQIRDRDLSDPKLLASGWLGAVQESRELFTWIRDFNRSAPPERQIRLVGVDVCMTVHCGAEIADYLVDVDPGIESQARDLVLPLRGFDLERTRSPALAARARENLAELRGMLAARRDRIVERRGVDTYESAQRLVWLAERRVDIALAWGDNPVSPERELAMAGTVAWIRDRLGGDGWVLLHAHNGHVGRSRPRMPNGRLSHSPQMGEHLAARLGSDYAVVYTTFDAGEFLAFHTRGRVGAEKFKTRALRAFSVRPAPRGTLEATLRAPTAYALDVGEATAAAGPLADYLRAGHWSRTFTYAWRPSFAVFPVGWTGIAPAADFDVLVYVPRAAATRP</sequence>
<dbReference type="GO" id="GO:0046677">
    <property type="term" value="P:response to antibiotic"/>
    <property type="evidence" value="ECO:0007669"/>
    <property type="project" value="InterPro"/>
</dbReference>
<accession>A0A3Q8I4C9</accession>
<organism evidence="1">
    <name type="scientific">Nannocystis pusilla</name>
    <dbReference type="NCBI Taxonomy" id="889268"/>
    <lineage>
        <taxon>Bacteria</taxon>
        <taxon>Pseudomonadati</taxon>
        <taxon>Myxococcota</taxon>
        <taxon>Polyangia</taxon>
        <taxon>Nannocystales</taxon>
        <taxon>Nannocystaceae</taxon>
        <taxon>Nannocystis</taxon>
    </lineage>
</organism>
<dbReference type="PANTHER" id="PTHR31299:SF0">
    <property type="entry name" value="ESTERASE, PUTATIVE (AFU_ORTHOLOGUE AFUA_1G05850)-RELATED"/>
    <property type="match status" value="1"/>
</dbReference>
<protein>
    <submittedName>
        <fullName evidence="1">Succinoglycan biosynthesis protein</fullName>
    </submittedName>
</protein>
<name>A0A3Q8I4C9_9BACT</name>
<dbReference type="PANTHER" id="PTHR31299">
    <property type="entry name" value="ESTERASE, PUTATIVE (AFU_ORTHOLOGUE AFUA_1G05850)-RELATED"/>
    <property type="match status" value="1"/>
</dbReference>
<dbReference type="PROSITE" id="PS51257">
    <property type="entry name" value="PROKAR_LIPOPROTEIN"/>
    <property type="match status" value="1"/>
</dbReference>
<dbReference type="Pfam" id="PF05139">
    <property type="entry name" value="Erythro_esteras"/>
    <property type="match status" value="1"/>
</dbReference>
<dbReference type="Gene3D" id="3.30.1870.10">
    <property type="entry name" value="EreA-like, domain 2"/>
    <property type="match status" value="1"/>
</dbReference>
<dbReference type="CDD" id="cd14728">
    <property type="entry name" value="Ere-like"/>
    <property type="match status" value="1"/>
</dbReference>
<dbReference type="Gene3D" id="1.20.1440.30">
    <property type="entry name" value="Biosynthetic Protein domain"/>
    <property type="match status" value="1"/>
</dbReference>
<dbReference type="Gene3D" id="3.40.1660.10">
    <property type="entry name" value="EreA-like (biosynthetic domain)"/>
    <property type="match status" value="1"/>
</dbReference>
<dbReference type="AlphaFoldDB" id="A0A3Q8I4C9"/>
<evidence type="ECO:0000313" key="1">
    <source>
        <dbReference type="EMBL" id="AYM52224.1"/>
    </source>
</evidence>
<dbReference type="InterPro" id="IPR052036">
    <property type="entry name" value="Hydrolase/PRTase-associated"/>
</dbReference>
<reference evidence="1" key="1">
    <citation type="journal article" date="2018" name="J. Ind. Microbiol. Biotechnol.">
        <title>Genome mining reveals uncommon alkylpyrones as type III PKS products from myxobacteria.</title>
        <authorList>
            <person name="Hug J.J."/>
            <person name="Panter F."/>
            <person name="Krug D."/>
            <person name="Muller R."/>
        </authorList>
    </citation>
    <scope>NUCLEOTIDE SEQUENCE</scope>
    <source>
        <strain evidence="1">MNa6508</strain>
    </source>
</reference>
<dbReference type="EMBL" id="MH908866">
    <property type="protein sequence ID" value="AYM52224.1"/>
    <property type="molecule type" value="Genomic_DNA"/>
</dbReference>
<dbReference type="InterPro" id="IPR007815">
    <property type="entry name" value="Emycin_Estase"/>
</dbReference>
<dbReference type="SUPFAM" id="SSF159501">
    <property type="entry name" value="EreA/ChaN-like"/>
    <property type="match status" value="1"/>
</dbReference>